<evidence type="ECO:0000256" key="5">
    <source>
        <dbReference type="HAMAP-Rule" id="MF_03188"/>
    </source>
</evidence>
<evidence type="ECO:0000256" key="4">
    <source>
        <dbReference type="ARBA" id="ARBA00022691"/>
    </source>
</evidence>
<dbReference type="OrthoDB" id="540004at2759"/>
<keyword evidence="3 5" id="KW-0808">Transferase</keyword>
<dbReference type="EC" id="2.1.1.-" evidence="5"/>
<sequence length="219" mass="24882">MTEDTSHLNPSKLGTKEYWDTAYETEIKNYADNGDIGEIWFDESSQTRIIKWLKKHKISKDSSIIDLGTGNGAMLLELFDEDFTNLTGCDYSEKSIELAKQIASDKDCDCITYKVIDLLSDNVTSLGTFKICHDKGTFDAIGLMEDSAVKKEIYVKNVWNLIEDNGLFIITSCNFCEEELEKSFHDYFEKFEVIPSQTFQFGGKVGKTTTSVCFKKKTL</sequence>
<dbReference type="InterPro" id="IPR029063">
    <property type="entry name" value="SAM-dependent_MTases_sf"/>
</dbReference>
<dbReference type="GO" id="GO:0005737">
    <property type="term" value="C:cytoplasm"/>
    <property type="evidence" value="ECO:0007669"/>
    <property type="project" value="UniProtKB-SubCell"/>
</dbReference>
<feature type="domain" description="Methyltransferase" evidence="6">
    <location>
        <begin position="59"/>
        <end position="190"/>
    </location>
</feature>
<comment type="subcellular location">
    <subcellularLocation>
        <location evidence="5">Cytoplasm</location>
    </subcellularLocation>
</comment>
<evidence type="ECO:0000256" key="1">
    <source>
        <dbReference type="ARBA" id="ARBA00022490"/>
    </source>
</evidence>
<dbReference type="PANTHER" id="PTHR12843">
    <property type="entry name" value="PROTEIN-LYSINE N-METHYLTRANSFERASE METTL10"/>
    <property type="match status" value="1"/>
</dbReference>
<accession>A0A9N9RNY6</accession>
<comment type="similarity">
    <text evidence="5">Belongs to the class I-like SAM-binding methyltransferase superfamily. EFM4 family.</text>
</comment>
<dbReference type="Pfam" id="PF13847">
    <property type="entry name" value="Methyltransf_31"/>
    <property type="match status" value="1"/>
</dbReference>
<dbReference type="HAMAP" id="MF_03188">
    <property type="entry name" value="Methyltr_EFM4"/>
    <property type="match status" value="1"/>
</dbReference>
<keyword evidence="8" id="KW-1185">Reference proteome</keyword>
<dbReference type="InterPro" id="IPR025714">
    <property type="entry name" value="Methyltranfer_dom"/>
</dbReference>
<proteinExistence type="inferred from homology"/>
<keyword evidence="2 5" id="KW-0489">Methyltransferase</keyword>
<organism evidence="7 8">
    <name type="scientific">Chironomus riparius</name>
    <dbReference type="NCBI Taxonomy" id="315576"/>
    <lineage>
        <taxon>Eukaryota</taxon>
        <taxon>Metazoa</taxon>
        <taxon>Ecdysozoa</taxon>
        <taxon>Arthropoda</taxon>
        <taxon>Hexapoda</taxon>
        <taxon>Insecta</taxon>
        <taxon>Pterygota</taxon>
        <taxon>Neoptera</taxon>
        <taxon>Endopterygota</taxon>
        <taxon>Diptera</taxon>
        <taxon>Nematocera</taxon>
        <taxon>Chironomoidea</taxon>
        <taxon>Chironomidae</taxon>
        <taxon>Chironominae</taxon>
        <taxon>Chironomus</taxon>
    </lineage>
</organism>
<dbReference type="Proteomes" id="UP001153620">
    <property type="component" value="Chromosome 2"/>
</dbReference>
<dbReference type="SUPFAM" id="SSF53335">
    <property type="entry name" value="S-adenosyl-L-methionine-dependent methyltransferases"/>
    <property type="match status" value="1"/>
</dbReference>
<evidence type="ECO:0000256" key="2">
    <source>
        <dbReference type="ARBA" id="ARBA00022603"/>
    </source>
</evidence>
<dbReference type="GO" id="GO:0016279">
    <property type="term" value="F:protein-lysine N-methyltransferase activity"/>
    <property type="evidence" value="ECO:0007669"/>
    <property type="project" value="UniProtKB-UniRule"/>
</dbReference>
<gene>
    <name evidence="7" type="ORF">CHIRRI_LOCUS4919</name>
</gene>
<dbReference type="AlphaFoldDB" id="A0A9N9RNY6"/>
<dbReference type="CDD" id="cd02440">
    <property type="entry name" value="AdoMet_MTases"/>
    <property type="match status" value="1"/>
</dbReference>
<keyword evidence="4 5" id="KW-0949">S-adenosyl-L-methionine</keyword>
<dbReference type="EMBL" id="OU895878">
    <property type="protein sequence ID" value="CAG9802003.1"/>
    <property type="molecule type" value="Genomic_DNA"/>
</dbReference>
<reference evidence="7" key="1">
    <citation type="submission" date="2022-01" db="EMBL/GenBank/DDBJ databases">
        <authorList>
            <person name="King R."/>
        </authorList>
    </citation>
    <scope>NUCLEOTIDE SEQUENCE</scope>
</reference>
<dbReference type="Gene3D" id="3.40.50.150">
    <property type="entry name" value="Vaccinia Virus protein VP39"/>
    <property type="match status" value="1"/>
</dbReference>
<evidence type="ECO:0000313" key="8">
    <source>
        <dbReference type="Proteomes" id="UP001153620"/>
    </source>
</evidence>
<reference evidence="7" key="2">
    <citation type="submission" date="2022-10" db="EMBL/GenBank/DDBJ databases">
        <authorList>
            <consortium name="ENA_rothamsted_submissions"/>
            <consortium name="culmorum"/>
            <person name="King R."/>
        </authorList>
    </citation>
    <scope>NUCLEOTIDE SEQUENCE</scope>
</reference>
<name>A0A9N9RNY6_9DIPT</name>
<dbReference type="InterPro" id="IPR026635">
    <property type="entry name" value="Efm4/METTL10"/>
</dbReference>
<protein>
    <recommendedName>
        <fullName evidence="5">Protein-lysine N-methyltransferase CHIRRI_LOCUS4919</fullName>
        <ecNumber evidence="5">2.1.1.-</ecNumber>
    </recommendedName>
</protein>
<evidence type="ECO:0000313" key="7">
    <source>
        <dbReference type="EMBL" id="CAG9802003.1"/>
    </source>
</evidence>
<dbReference type="PANTHER" id="PTHR12843:SF5">
    <property type="entry name" value="EEF1A LYSINE METHYLTRANSFERASE 2"/>
    <property type="match status" value="1"/>
</dbReference>
<evidence type="ECO:0000256" key="3">
    <source>
        <dbReference type="ARBA" id="ARBA00022679"/>
    </source>
</evidence>
<dbReference type="GO" id="GO:0032259">
    <property type="term" value="P:methylation"/>
    <property type="evidence" value="ECO:0007669"/>
    <property type="project" value="UniProtKB-KW"/>
</dbReference>
<keyword evidence="1 5" id="KW-0963">Cytoplasm</keyword>
<comment type="function">
    <text evidence="5">S-adenosyl-L-methionine-dependent protein-lysine N-methyltransferase that methylates elongation factor 1-alpha.</text>
</comment>
<evidence type="ECO:0000259" key="6">
    <source>
        <dbReference type="Pfam" id="PF13847"/>
    </source>
</evidence>